<reference evidence="7 8" key="1">
    <citation type="submission" date="2023-04" db="EMBL/GenBank/DDBJ databases">
        <title>Klugiella caeni sp. nov. isolated from the sludge of biochemical tank.</title>
        <authorList>
            <person name="Geng K."/>
        </authorList>
    </citation>
    <scope>NUCLEOTIDE SEQUENCE [LARGE SCALE GENOMIC DNA]</scope>
    <source>
        <strain evidence="7 8">YN-L-19</strain>
    </source>
</reference>
<evidence type="ECO:0000256" key="4">
    <source>
        <dbReference type="RuleBase" id="RU003719"/>
    </source>
</evidence>
<dbReference type="PANTHER" id="PTHR43761">
    <property type="entry name" value="D-ISOMER SPECIFIC 2-HYDROXYACID DEHYDROGENASE FAMILY PROTEIN (AFU_ORTHOLOGUE AFUA_1G13630)"/>
    <property type="match status" value="1"/>
</dbReference>
<dbReference type="SUPFAM" id="SSF52283">
    <property type="entry name" value="Formate/glycerate dehydrogenase catalytic domain-like"/>
    <property type="match status" value="1"/>
</dbReference>
<dbReference type="PANTHER" id="PTHR43761:SF1">
    <property type="entry name" value="D-ISOMER SPECIFIC 2-HYDROXYACID DEHYDROGENASE CATALYTIC DOMAIN-CONTAINING PROTEIN-RELATED"/>
    <property type="match status" value="1"/>
</dbReference>
<evidence type="ECO:0000256" key="2">
    <source>
        <dbReference type="ARBA" id="ARBA00023002"/>
    </source>
</evidence>
<dbReference type="InterPro" id="IPR043322">
    <property type="entry name" value="CtBP"/>
</dbReference>
<keyword evidence="2 4" id="KW-0560">Oxidoreductase</keyword>
<comment type="caution">
    <text evidence="7">The sequence shown here is derived from an EMBL/GenBank/DDBJ whole genome shotgun (WGS) entry which is preliminary data.</text>
</comment>
<sequence>MSIDQAHHALGEAGADAAARTLRAVYTDMDDTDISPGVAALEELGFAVEHLDSRDPDRIVEAGRDADALLVGYAPITREMIEKMPRVRIIALMSMGTDNVDLEAATEHGVWVTNILGAATDEVAAHALGLLLAATRGFPFFSESAVSDWNARDTVTPPRLSEHTLGIVGLGRIGLKFAEYARPLFAEVIGTDPFLPDTAETRARLEAAGVRRVELDELRSKAKAISLHVPLSPDTVDLIDDEFIAGMPEGSYLVNVSRGALIDEDALLRGLESGRIAGAGLDVLREEPADPRHPLLRHPRVIVTPHVAYFSDYTNVEYVRQQAGNVIDLWEHGRPTTPVNTIPAR</sequence>
<dbReference type="Pfam" id="PF02826">
    <property type="entry name" value="2-Hacid_dh_C"/>
    <property type="match status" value="1"/>
</dbReference>
<dbReference type="Proteomes" id="UP001321506">
    <property type="component" value="Unassembled WGS sequence"/>
</dbReference>
<dbReference type="AlphaFoldDB" id="A0AAW6T7V8"/>
<name>A0AAW6T7V8_9MICO</name>
<dbReference type="GO" id="GO:0051287">
    <property type="term" value="F:NAD binding"/>
    <property type="evidence" value="ECO:0007669"/>
    <property type="project" value="InterPro"/>
</dbReference>
<dbReference type="InterPro" id="IPR036291">
    <property type="entry name" value="NAD(P)-bd_dom_sf"/>
</dbReference>
<dbReference type="InterPro" id="IPR029753">
    <property type="entry name" value="D-isomer_DH_CS"/>
</dbReference>
<organism evidence="7 8">
    <name type="scientific">Ruicaihuangia caeni</name>
    <dbReference type="NCBI Taxonomy" id="3042517"/>
    <lineage>
        <taxon>Bacteria</taxon>
        <taxon>Bacillati</taxon>
        <taxon>Actinomycetota</taxon>
        <taxon>Actinomycetes</taxon>
        <taxon>Micrococcales</taxon>
        <taxon>Microbacteriaceae</taxon>
        <taxon>Ruicaihuangia</taxon>
    </lineage>
</organism>
<dbReference type="PROSITE" id="PS00065">
    <property type="entry name" value="D_2_HYDROXYACID_DH_1"/>
    <property type="match status" value="1"/>
</dbReference>
<evidence type="ECO:0000313" key="8">
    <source>
        <dbReference type="Proteomes" id="UP001321506"/>
    </source>
</evidence>
<feature type="domain" description="D-isomer specific 2-hydroxyacid dehydrogenase catalytic" evidence="5">
    <location>
        <begin position="38"/>
        <end position="340"/>
    </location>
</feature>
<dbReference type="GO" id="GO:0003714">
    <property type="term" value="F:transcription corepressor activity"/>
    <property type="evidence" value="ECO:0007669"/>
    <property type="project" value="InterPro"/>
</dbReference>
<accession>A0AAW6T7V8</accession>
<dbReference type="CDD" id="cd05299">
    <property type="entry name" value="CtBP_dh"/>
    <property type="match status" value="1"/>
</dbReference>
<dbReference type="GO" id="GO:0016616">
    <property type="term" value="F:oxidoreductase activity, acting on the CH-OH group of donors, NAD or NADP as acceptor"/>
    <property type="evidence" value="ECO:0007669"/>
    <property type="project" value="InterPro"/>
</dbReference>
<protein>
    <submittedName>
        <fullName evidence="7">C-terminal binding protein</fullName>
    </submittedName>
</protein>
<dbReference type="RefSeq" id="WP_281488960.1">
    <property type="nucleotide sequence ID" value="NZ_JASATX010000003.1"/>
</dbReference>
<comment type="similarity">
    <text evidence="1 4">Belongs to the D-isomer specific 2-hydroxyacid dehydrogenase family.</text>
</comment>
<dbReference type="Gene3D" id="3.40.50.720">
    <property type="entry name" value="NAD(P)-binding Rossmann-like Domain"/>
    <property type="match status" value="2"/>
</dbReference>
<dbReference type="InterPro" id="IPR050418">
    <property type="entry name" value="D-iso_2-hydroxyacid_DH_PdxB"/>
</dbReference>
<keyword evidence="8" id="KW-1185">Reference proteome</keyword>
<dbReference type="InterPro" id="IPR006139">
    <property type="entry name" value="D-isomer_2_OHA_DH_cat_dom"/>
</dbReference>
<evidence type="ECO:0000256" key="3">
    <source>
        <dbReference type="ARBA" id="ARBA00023027"/>
    </source>
</evidence>
<gene>
    <name evidence="7" type="ORF">QF206_09435</name>
</gene>
<evidence type="ECO:0000256" key="1">
    <source>
        <dbReference type="ARBA" id="ARBA00005854"/>
    </source>
</evidence>
<dbReference type="InterPro" id="IPR029752">
    <property type="entry name" value="D-isomer_DH_CS1"/>
</dbReference>
<evidence type="ECO:0000259" key="6">
    <source>
        <dbReference type="Pfam" id="PF02826"/>
    </source>
</evidence>
<dbReference type="SUPFAM" id="SSF51735">
    <property type="entry name" value="NAD(P)-binding Rossmann-fold domains"/>
    <property type="match status" value="1"/>
</dbReference>
<dbReference type="PROSITE" id="PS00671">
    <property type="entry name" value="D_2_HYDROXYACID_DH_3"/>
    <property type="match status" value="1"/>
</dbReference>
<dbReference type="Pfam" id="PF00389">
    <property type="entry name" value="2-Hacid_dh"/>
    <property type="match status" value="1"/>
</dbReference>
<evidence type="ECO:0000259" key="5">
    <source>
        <dbReference type="Pfam" id="PF00389"/>
    </source>
</evidence>
<proteinExistence type="inferred from homology"/>
<evidence type="ECO:0000313" key="7">
    <source>
        <dbReference type="EMBL" id="MDI2099181.1"/>
    </source>
</evidence>
<dbReference type="EMBL" id="JASATX010000003">
    <property type="protein sequence ID" value="MDI2099181.1"/>
    <property type="molecule type" value="Genomic_DNA"/>
</dbReference>
<feature type="domain" description="D-isomer specific 2-hydroxyacid dehydrogenase NAD-binding" evidence="6">
    <location>
        <begin position="128"/>
        <end position="308"/>
    </location>
</feature>
<keyword evidence="3" id="KW-0520">NAD</keyword>
<dbReference type="InterPro" id="IPR006140">
    <property type="entry name" value="D-isomer_DH_NAD-bd"/>
</dbReference>